<dbReference type="PANTHER" id="PTHR33840:SF16">
    <property type="entry name" value="DUF2235 DOMAIN-CONTAINING PROTEIN"/>
    <property type="match status" value="1"/>
</dbReference>
<dbReference type="InterPro" id="IPR018712">
    <property type="entry name" value="Tle1-like_cat"/>
</dbReference>
<dbReference type="AlphaFoldDB" id="W9NNG3"/>
<accession>W9NNG3</accession>
<reference evidence="2" key="1">
    <citation type="submission" date="2011-10" db="EMBL/GenBank/DDBJ databases">
        <title>The Genome Sequence of Fusarium oxysporum HDV247.</title>
        <authorList>
            <consortium name="The Broad Institute Genome Sequencing Platform"/>
            <person name="Ma L.-J."/>
            <person name="Gale L.R."/>
            <person name="Schwartz D.C."/>
            <person name="Zhou S."/>
            <person name="Corby-Kistler H."/>
            <person name="Young S.K."/>
            <person name="Zeng Q."/>
            <person name="Gargeya S."/>
            <person name="Fitzgerald M."/>
            <person name="Haas B."/>
            <person name="Abouelleil A."/>
            <person name="Alvarado L."/>
            <person name="Arachchi H.M."/>
            <person name="Berlin A."/>
            <person name="Brown A."/>
            <person name="Chapman S.B."/>
            <person name="Chen Z."/>
            <person name="Dunbar C."/>
            <person name="Freedman E."/>
            <person name="Gearin G."/>
            <person name="Goldberg J."/>
            <person name="Griggs A."/>
            <person name="Gujja S."/>
            <person name="Heiman D."/>
            <person name="Howarth C."/>
            <person name="Larson L."/>
            <person name="Lui A."/>
            <person name="MacDonald P.J.P."/>
            <person name="Montmayeur A."/>
            <person name="Murphy C."/>
            <person name="Neiman D."/>
            <person name="Pearson M."/>
            <person name="Priest M."/>
            <person name="Roberts A."/>
            <person name="Saif S."/>
            <person name="Shea T."/>
            <person name="Shenoy N."/>
            <person name="Sisk P."/>
            <person name="Stolte C."/>
            <person name="Sykes S."/>
            <person name="Wortman J."/>
            <person name="Nusbaum C."/>
            <person name="Birren B."/>
        </authorList>
    </citation>
    <scope>NUCLEOTIDE SEQUENCE [LARGE SCALE GENOMIC DNA]</scope>
    <source>
        <strain evidence="2">HDV247</strain>
    </source>
</reference>
<feature type="domain" description="T6SS Phospholipase effector Tle1-like catalytic" evidence="1">
    <location>
        <begin position="20"/>
        <end position="277"/>
    </location>
</feature>
<proteinExistence type="predicted"/>
<evidence type="ECO:0000259" key="1">
    <source>
        <dbReference type="Pfam" id="PF09994"/>
    </source>
</evidence>
<sequence>MVGISVDSELAIRNTDTVKARYADGVGLGSTFLHHIFKAADVIQINEECETAYQYIVENYTPQFEIWMFGLSRGAYIVRAVAGMINNCGIIRPTRDRDGNIDRTITTMRCRRVYQIYRSREEWASPQSHDMKDFRTRNSYNIRTPVKFMGLFDTVGSLGIPKPIGGEGFVWPDGFHDKNISSVVEKVYHAVSLHDRLTAFQPCLVNRSVRSRTDPNLEIHQKWFPGTHYDLCRQKFKFFRVGASFLEIVAALPLNLLSGTVQPNTVLSDLVLKWMLESIKHEDPDGLVIPNINNEIQVVIDRIRRGENVGSGDVYDHLLHYIPFGHVFHAAYWFWSYVGLGFLPSFARGITTEHFETFFGINLIKRIFACKDRLVTERKADVYHYRDPDYSLGGLCIRDLAVVNGGRYPSKTYENFLVYQLDMDLIGTEGFAARFEERGSGWTLD</sequence>
<name>W9NNG3_FUSOX</name>
<dbReference type="EMBL" id="JH651119">
    <property type="protein sequence ID" value="EXA29370.1"/>
    <property type="molecule type" value="Genomic_DNA"/>
</dbReference>
<gene>
    <name evidence="2" type="ORF">FOVG_19127</name>
</gene>
<dbReference type="Proteomes" id="UP000030751">
    <property type="component" value="Unassembled WGS sequence"/>
</dbReference>
<dbReference type="Pfam" id="PF09994">
    <property type="entry name" value="T6SS_Tle1-like_cat"/>
    <property type="match status" value="1"/>
</dbReference>
<protein>
    <recommendedName>
        <fullName evidence="1">T6SS Phospholipase effector Tle1-like catalytic domain-containing protein</fullName>
    </recommendedName>
</protein>
<dbReference type="OrthoDB" id="59699at2759"/>
<reference evidence="2" key="2">
    <citation type="submission" date="2012-05" db="EMBL/GenBank/DDBJ databases">
        <title>Annotation of the Genome Sequence of Fusarium oxysporum HDV247.</title>
        <authorList>
            <consortium name="The Broad Institute Genomics Platform"/>
            <person name="Ma L.-J."/>
            <person name="Corby-Kistler H."/>
            <person name="Broz K."/>
            <person name="Gale L.R."/>
            <person name="Jonkers W."/>
            <person name="O'Donnell K."/>
            <person name="Ploetz R."/>
            <person name="Steinberg C."/>
            <person name="Schwartz D.C."/>
            <person name="VanEtten H."/>
            <person name="Zhou S."/>
            <person name="Young S.K."/>
            <person name="Zeng Q."/>
            <person name="Gargeya S."/>
            <person name="Fitzgerald M."/>
            <person name="Abouelleil A."/>
            <person name="Alvarado L."/>
            <person name="Chapman S.B."/>
            <person name="Gainer-Dewar J."/>
            <person name="Goldberg J."/>
            <person name="Griggs A."/>
            <person name="Gujja S."/>
            <person name="Hansen M."/>
            <person name="Howarth C."/>
            <person name="Imamovic A."/>
            <person name="Ireland A."/>
            <person name="Larimer J."/>
            <person name="McCowan C."/>
            <person name="Murphy C."/>
            <person name="Pearson M."/>
            <person name="Poon T.W."/>
            <person name="Priest M."/>
            <person name="Roberts A."/>
            <person name="Saif S."/>
            <person name="Shea T."/>
            <person name="Sykes S."/>
            <person name="Wortman J."/>
            <person name="Nusbaum C."/>
            <person name="Birren B."/>
        </authorList>
    </citation>
    <scope>NUCLEOTIDE SEQUENCE</scope>
    <source>
        <strain evidence="2">HDV247</strain>
    </source>
</reference>
<dbReference type="HOGENOM" id="CLU_033567_0_0_1"/>
<organism evidence="2">
    <name type="scientific">Fusarium oxysporum f. sp. pisi HDV247</name>
    <dbReference type="NCBI Taxonomy" id="1080344"/>
    <lineage>
        <taxon>Eukaryota</taxon>
        <taxon>Fungi</taxon>
        <taxon>Dikarya</taxon>
        <taxon>Ascomycota</taxon>
        <taxon>Pezizomycotina</taxon>
        <taxon>Sordariomycetes</taxon>
        <taxon>Hypocreomycetidae</taxon>
        <taxon>Hypocreales</taxon>
        <taxon>Nectriaceae</taxon>
        <taxon>Fusarium</taxon>
        <taxon>Fusarium oxysporum species complex</taxon>
    </lineage>
</organism>
<evidence type="ECO:0000313" key="2">
    <source>
        <dbReference type="EMBL" id="EXA29370.1"/>
    </source>
</evidence>
<dbReference type="PANTHER" id="PTHR33840">
    <property type="match status" value="1"/>
</dbReference>